<dbReference type="InterPro" id="IPR029071">
    <property type="entry name" value="Ubiquitin-like_domsf"/>
</dbReference>
<organism evidence="3 4">
    <name type="scientific">Stephania japonica</name>
    <dbReference type="NCBI Taxonomy" id="461633"/>
    <lineage>
        <taxon>Eukaryota</taxon>
        <taxon>Viridiplantae</taxon>
        <taxon>Streptophyta</taxon>
        <taxon>Embryophyta</taxon>
        <taxon>Tracheophyta</taxon>
        <taxon>Spermatophyta</taxon>
        <taxon>Magnoliopsida</taxon>
        <taxon>Ranunculales</taxon>
        <taxon>Menispermaceae</taxon>
        <taxon>Menispermoideae</taxon>
        <taxon>Cissampelideae</taxon>
        <taxon>Stephania</taxon>
    </lineage>
</organism>
<dbReference type="SUPFAM" id="SSF54236">
    <property type="entry name" value="Ubiquitin-like"/>
    <property type="match status" value="1"/>
</dbReference>
<evidence type="ECO:0000313" key="3">
    <source>
        <dbReference type="EMBL" id="KAK9131559.1"/>
    </source>
</evidence>
<dbReference type="PROSITE" id="PS00299">
    <property type="entry name" value="UBIQUITIN_1"/>
    <property type="match status" value="1"/>
</dbReference>
<feature type="domain" description="Ubiquitin-like" evidence="2">
    <location>
        <begin position="1"/>
        <end position="58"/>
    </location>
</feature>
<dbReference type="SMART" id="SM00213">
    <property type="entry name" value="UBQ"/>
    <property type="match status" value="1"/>
</dbReference>
<dbReference type="Proteomes" id="UP001417504">
    <property type="component" value="Unassembled WGS sequence"/>
</dbReference>
<keyword evidence="4" id="KW-1185">Reference proteome</keyword>
<accession>A0AAP0P642</accession>
<proteinExistence type="predicted"/>
<dbReference type="InterPro" id="IPR019956">
    <property type="entry name" value="Ubiquitin_dom"/>
</dbReference>
<name>A0AAP0P642_9MAGN</name>
<dbReference type="PANTHER" id="PTHR10666">
    <property type="entry name" value="UBIQUITIN"/>
    <property type="match status" value="1"/>
</dbReference>
<evidence type="ECO:0000256" key="1">
    <source>
        <dbReference type="ARBA" id="ARBA00022499"/>
    </source>
</evidence>
<evidence type="ECO:0000313" key="4">
    <source>
        <dbReference type="Proteomes" id="UP001417504"/>
    </source>
</evidence>
<dbReference type="InterPro" id="IPR000626">
    <property type="entry name" value="Ubiquitin-like_dom"/>
</dbReference>
<dbReference type="PRINTS" id="PR00348">
    <property type="entry name" value="UBIQUITIN"/>
</dbReference>
<dbReference type="Pfam" id="PF00240">
    <property type="entry name" value="ubiquitin"/>
    <property type="match status" value="1"/>
</dbReference>
<dbReference type="EMBL" id="JBBNAE010000004">
    <property type="protein sequence ID" value="KAK9131559.1"/>
    <property type="molecule type" value="Genomic_DNA"/>
</dbReference>
<dbReference type="GO" id="GO:0003729">
    <property type="term" value="F:mRNA binding"/>
    <property type="evidence" value="ECO:0007669"/>
    <property type="project" value="UniProtKB-ARBA"/>
</dbReference>
<dbReference type="InterPro" id="IPR019954">
    <property type="entry name" value="Ubiquitin_CS"/>
</dbReference>
<dbReference type="Gene3D" id="3.10.20.90">
    <property type="entry name" value="Phosphatidylinositol 3-kinase Catalytic Subunit, Chain A, domain 1"/>
    <property type="match status" value="1"/>
</dbReference>
<reference evidence="3 4" key="1">
    <citation type="submission" date="2024-01" db="EMBL/GenBank/DDBJ databases">
        <title>Genome assemblies of Stephania.</title>
        <authorList>
            <person name="Yang L."/>
        </authorList>
    </citation>
    <scope>NUCLEOTIDE SEQUENCE [LARGE SCALE GENOMIC DNA]</scope>
    <source>
        <strain evidence="3">QJT</strain>
        <tissue evidence="3">Leaf</tissue>
    </source>
</reference>
<dbReference type="AlphaFoldDB" id="A0AAP0P642"/>
<protein>
    <recommendedName>
        <fullName evidence="2">Ubiquitin-like domain-containing protein</fullName>
    </recommendedName>
</protein>
<comment type="caution">
    <text evidence="3">The sequence shown here is derived from an EMBL/GenBank/DDBJ whole genome shotgun (WGS) entry which is preliminary data.</text>
</comment>
<keyword evidence="1" id="KW-1017">Isopeptide bond</keyword>
<gene>
    <name evidence="3" type="ORF">Sjap_012046</name>
</gene>
<dbReference type="InterPro" id="IPR050158">
    <property type="entry name" value="Ubiquitin_ubiquitin-like"/>
</dbReference>
<sequence>MEIQVTNLKGRRITIELEAPDTLDYLKHKILDKEGVPLDKQRLVYGGVQLDDENVIASPKNPAFNGVDAIKRKQVASETRIHDLSTLSYVEVEGLLDSLMKNLQKGTVDEDDAYLSIGNESISNLCPKEEY</sequence>
<evidence type="ECO:0000259" key="2">
    <source>
        <dbReference type="PROSITE" id="PS50053"/>
    </source>
</evidence>
<dbReference type="PROSITE" id="PS50053">
    <property type="entry name" value="UBIQUITIN_2"/>
    <property type="match status" value="1"/>
</dbReference>